<dbReference type="PANTHER" id="PTHR44757:SF2">
    <property type="entry name" value="BIOFILM ARCHITECTURE MAINTENANCE PROTEIN MBAA"/>
    <property type="match status" value="1"/>
</dbReference>
<keyword evidence="5" id="KW-1185">Reference proteome</keyword>
<dbReference type="PROSITE" id="PS50113">
    <property type="entry name" value="PAC"/>
    <property type="match status" value="2"/>
</dbReference>
<dbReference type="InterPro" id="IPR043128">
    <property type="entry name" value="Rev_trsase/Diguanyl_cyclase"/>
</dbReference>
<feature type="domain" description="PAC" evidence="2">
    <location>
        <begin position="243"/>
        <end position="295"/>
    </location>
</feature>
<dbReference type="RefSeq" id="WP_373654880.1">
    <property type="nucleotide sequence ID" value="NZ_JBGUAW010000003.1"/>
</dbReference>
<dbReference type="SUPFAM" id="SSF55781">
    <property type="entry name" value="GAF domain-like"/>
    <property type="match status" value="1"/>
</dbReference>
<gene>
    <name evidence="4" type="ORF">ACERLL_04565</name>
</gene>
<dbReference type="Pfam" id="PF08448">
    <property type="entry name" value="PAS_4"/>
    <property type="match status" value="3"/>
</dbReference>
<dbReference type="SMART" id="SM00091">
    <property type="entry name" value="PAS"/>
    <property type="match status" value="4"/>
</dbReference>
<name>A0ABV4TU29_9GAMM</name>
<dbReference type="InterPro" id="IPR052155">
    <property type="entry name" value="Biofilm_reg_signaling"/>
</dbReference>
<dbReference type="CDD" id="cd01949">
    <property type="entry name" value="GGDEF"/>
    <property type="match status" value="1"/>
</dbReference>
<dbReference type="InterPro" id="IPR000160">
    <property type="entry name" value="GGDEF_dom"/>
</dbReference>
<dbReference type="InterPro" id="IPR013656">
    <property type="entry name" value="PAS_4"/>
</dbReference>
<feature type="domain" description="PAC" evidence="2">
    <location>
        <begin position="492"/>
        <end position="544"/>
    </location>
</feature>
<dbReference type="SMART" id="SM00267">
    <property type="entry name" value="GGDEF"/>
    <property type="match status" value="1"/>
</dbReference>
<dbReference type="SUPFAM" id="SSF55073">
    <property type="entry name" value="Nucleotide cyclase"/>
    <property type="match status" value="1"/>
</dbReference>
<evidence type="ECO:0000313" key="4">
    <source>
        <dbReference type="EMBL" id="MFA9460091.1"/>
    </source>
</evidence>
<dbReference type="SMART" id="SM00086">
    <property type="entry name" value="PAC"/>
    <property type="match status" value="3"/>
</dbReference>
<feature type="domain" description="PAS" evidence="1">
    <location>
        <begin position="300"/>
        <end position="370"/>
    </location>
</feature>
<dbReference type="PANTHER" id="PTHR44757">
    <property type="entry name" value="DIGUANYLATE CYCLASE DGCP"/>
    <property type="match status" value="1"/>
</dbReference>
<feature type="domain" description="GGDEF" evidence="3">
    <location>
        <begin position="702"/>
        <end position="829"/>
    </location>
</feature>
<dbReference type="EMBL" id="JBGUAW010000003">
    <property type="protein sequence ID" value="MFA9460091.1"/>
    <property type="molecule type" value="Genomic_DNA"/>
</dbReference>
<dbReference type="InterPro" id="IPR000014">
    <property type="entry name" value="PAS"/>
</dbReference>
<dbReference type="NCBIfam" id="TIGR00229">
    <property type="entry name" value="sensory_box"/>
    <property type="match status" value="3"/>
</dbReference>
<dbReference type="CDD" id="cd00130">
    <property type="entry name" value="PAS"/>
    <property type="match status" value="2"/>
</dbReference>
<dbReference type="Gene3D" id="3.30.450.20">
    <property type="entry name" value="PAS domain"/>
    <property type="match status" value="4"/>
</dbReference>
<accession>A0ABV4TU29</accession>
<dbReference type="Pfam" id="PF13185">
    <property type="entry name" value="GAF_2"/>
    <property type="match status" value="1"/>
</dbReference>
<dbReference type="InterPro" id="IPR003018">
    <property type="entry name" value="GAF"/>
</dbReference>
<organism evidence="4 5">
    <name type="scientific">Thiohalorhabdus methylotrophus</name>
    <dbReference type="NCBI Taxonomy" id="3242694"/>
    <lineage>
        <taxon>Bacteria</taxon>
        <taxon>Pseudomonadati</taxon>
        <taxon>Pseudomonadota</taxon>
        <taxon>Gammaproteobacteria</taxon>
        <taxon>Thiohalorhabdales</taxon>
        <taxon>Thiohalorhabdaceae</taxon>
        <taxon>Thiohalorhabdus</taxon>
    </lineage>
</organism>
<dbReference type="Gene3D" id="3.30.450.40">
    <property type="match status" value="1"/>
</dbReference>
<dbReference type="InterPro" id="IPR029787">
    <property type="entry name" value="Nucleotide_cyclase"/>
</dbReference>
<dbReference type="SMART" id="SM00065">
    <property type="entry name" value="GAF"/>
    <property type="match status" value="1"/>
</dbReference>
<dbReference type="InterPro" id="IPR000700">
    <property type="entry name" value="PAS-assoc_C"/>
</dbReference>
<dbReference type="PROSITE" id="PS50112">
    <property type="entry name" value="PAS"/>
    <property type="match status" value="2"/>
</dbReference>
<dbReference type="Proteomes" id="UP001575181">
    <property type="component" value="Unassembled WGS sequence"/>
</dbReference>
<dbReference type="PROSITE" id="PS50887">
    <property type="entry name" value="GGDEF"/>
    <property type="match status" value="1"/>
</dbReference>
<protein>
    <submittedName>
        <fullName evidence="4">PAS domain S-box protein</fullName>
    </submittedName>
</protein>
<dbReference type="InterPro" id="IPR001610">
    <property type="entry name" value="PAC"/>
</dbReference>
<feature type="domain" description="PAS" evidence="1">
    <location>
        <begin position="418"/>
        <end position="462"/>
    </location>
</feature>
<evidence type="ECO:0000259" key="1">
    <source>
        <dbReference type="PROSITE" id="PS50112"/>
    </source>
</evidence>
<evidence type="ECO:0000313" key="5">
    <source>
        <dbReference type="Proteomes" id="UP001575181"/>
    </source>
</evidence>
<proteinExistence type="predicted"/>
<evidence type="ECO:0000259" key="3">
    <source>
        <dbReference type="PROSITE" id="PS50887"/>
    </source>
</evidence>
<evidence type="ECO:0000259" key="2">
    <source>
        <dbReference type="PROSITE" id="PS50113"/>
    </source>
</evidence>
<dbReference type="Pfam" id="PF13426">
    <property type="entry name" value="PAS_9"/>
    <property type="match status" value="1"/>
</dbReference>
<dbReference type="SUPFAM" id="SSF55785">
    <property type="entry name" value="PYP-like sensor domain (PAS domain)"/>
    <property type="match status" value="4"/>
</dbReference>
<reference evidence="4 5" key="1">
    <citation type="submission" date="2024-08" db="EMBL/GenBank/DDBJ databases">
        <title>Whole-genome sequencing of halo(alkali)philic microorganisms from hypersaline lakes.</title>
        <authorList>
            <person name="Sorokin D.Y."/>
            <person name="Merkel A.Y."/>
            <person name="Messina E."/>
            <person name="Yakimov M."/>
        </authorList>
    </citation>
    <scope>NUCLEOTIDE SEQUENCE [LARGE SCALE GENOMIC DNA]</scope>
    <source>
        <strain evidence="4 5">Cl-TMA</strain>
    </source>
</reference>
<dbReference type="Pfam" id="PF00990">
    <property type="entry name" value="GGDEF"/>
    <property type="match status" value="1"/>
</dbReference>
<dbReference type="InterPro" id="IPR029016">
    <property type="entry name" value="GAF-like_dom_sf"/>
</dbReference>
<dbReference type="InterPro" id="IPR035965">
    <property type="entry name" value="PAS-like_dom_sf"/>
</dbReference>
<sequence length="829" mass="92020">MLRHEDFACTSLRRAFGLLRACHRASITSLTEKELVQAVCECMVSEGGYRMAWLGLIREHPTDALSPVAWAGTGEGLPAGGGPEGEDLRGPVGRAIRERQPVLVPEDGHCPSGDPASLTLPLKEDGTVVGTLTLHARENDAFSPAETELLQEVAEEITFGIGHLRLMERQHRLAAVIEAAPDMIGFADPENPHRTTYLNPAGQELLGPYAGQGLEGIFPSHPQWAARRLREEALPTAMREGLWRGETAVLGPEGEEIPVDQVVIAHRDPHGEVSQLSTLARDIRDRKRAEEALQREATRAESMNRALLDALPGLFYLFDENGWLHQWNRELERVTGMAGQILAHYRATDFFPEVDHACIEATFQQALEGHETCAEADLLTAEGPVPHQFQAQCIVLDDRPFVLGIALDIRDRKAAEERHRLMARVFEAAHDAFLITDSHGRIIEANPAFTEQTGYRREEALGAEPGELLDSLEHAPGYFRAVFAEVAEHGFWEGTVRNRRKDGTTVMHHETIAEVRDEHGHCTHYVATMADVTPIKEAERRARREQEFTDAVIDSLPGVFFFLDRQGYNHLCNRHGAALTGGRGASEDHRPVPALSFFDQGIRPTVQEHIRRGFEQGEALELEATLVSRAGKRVPTLFNAIPVQLEGEVYLCGLGIDISQRAAMEAELRTLARTDPLTGACNRNAFEENLRNRLAESERYGSPFALALLDLDYFKQINDRHGHQVGDSILKALVETLRAQSRDVDTICRWGGEEFVVLMPQTLLANAVRWAERLQAMLSDNPRPGLPPIAISIGLTEYHPGDGPDSLLYRVDTALYDAKEAGRACIRTH</sequence>
<dbReference type="Gene3D" id="3.30.70.270">
    <property type="match status" value="1"/>
</dbReference>
<comment type="caution">
    <text evidence="4">The sequence shown here is derived from an EMBL/GenBank/DDBJ whole genome shotgun (WGS) entry which is preliminary data.</text>
</comment>
<dbReference type="NCBIfam" id="TIGR00254">
    <property type="entry name" value="GGDEF"/>
    <property type="match status" value="1"/>
</dbReference>